<feature type="transmembrane region" description="Helical" evidence="1">
    <location>
        <begin position="12"/>
        <end position="31"/>
    </location>
</feature>
<dbReference type="AlphaFoldDB" id="A0A8J3REN9"/>
<comment type="caution">
    <text evidence="2">The sequence shown here is derived from an EMBL/GenBank/DDBJ whole genome shotgun (WGS) entry which is preliminary data.</text>
</comment>
<keyword evidence="1" id="KW-0472">Membrane</keyword>
<keyword evidence="1" id="KW-1133">Transmembrane helix</keyword>
<gene>
    <name evidence="2" type="ORF">Mth01_55980</name>
</gene>
<evidence type="ECO:0000313" key="3">
    <source>
        <dbReference type="Proteomes" id="UP000610966"/>
    </source>
</evidence>
<keyword evidence="3" id="KW-1185">Reference proteome</keyword>
<feature type="transmembrane region" description="Helical" evidence="1">
    <location>
        <begin position="63"/>
        <end position="82"/>
    </location>
</feature>
<proteinExistence type="predicted"/>
<dbReference type="Proteomes" id="UP000610966">
    <property type="component" value="Unassembled WGS sequence"/>
</dbReference>
<dbReference type="InterPro" id="IPR045635">
    <property type="entry name" value="DUF6412"/>
</dbReference>
<evidence type="ECO:0000313" key="2">
    <source>
        <dbReference type="EMBL" id="GIH73345.1"/>
    </source>
</evidence>
<dbReference type="EMBL" id="BOOG01000084">
    <property type="protein sequence ID" value="GIH73345.1"/>
    <property type="molecule type" value="Genomic_DNA"/>
</dbReference>
<name>A0A8J3REN9_9ACTN</name>
<dbReference type="Pfam" id="PF19950">
    <property type="entry name" value="DUF6412"/>
    <property type="match status" value="1"/>
</dbReference>
<dbReference type="RefSeq" id="WP_204018977.1">
    <property type="nucleotide sequence ID" value="NZ_BOOG01000084.1"/>
</dbReference>
<sequence length="130" mass="13143">MNSVRALPGPIIWLLAGLVILPGQFVTPAGLGMLGRGMFGLGTAGSGLAGSGAAGLAGYELGVLAAFGLAGVIVMAVARMLALPVGLPGLHDAPPGGRSRPAWRLFIRFRDPDTAGRPRPRAPSESHALV</sequence>
<keyword evidence="1" id="KW-0812">Transmembrane</keyword>
<reference evidence="2" key="1">
    <citation type="submission" date="2021-01" db="EMBL/GenBank/DDBJ databases">
        <title>Whole genome shotgun sequence of Sphaerimonospora thailandensis NBRC 107569.</title>
        <authorList>
            <person name="Komaki H."/>
            <person name="Tamura T."/>
        </authorList>
    </citation>
    <scope>NUCLEOTIDE SEQUENCE</scope>
    <source>
        <strain evidence="2">NBRC 107569</strain>
    </source>
</reference>
<protein>
    <submittedName>
        <fullName evidence="2">Uncharacterized protein</fullName>
    </submittedName>
</protein>
<organism evidence="2 3">
    <name type="scientific">Sphaerimonospora thailandensis</name>
    <dbReference type="NCBI Taxonomy" id="795644"/>
    <lineage>
        <taxon>Bacteria</taxon>
        <taxon>Bacillati</taxon>
        <taxon>Actinomycetota</taxon>
        <taxon>Actinomycetes</taxon>
        <taxon>Streptosporangiales</taxon>
        <taxon>Streptosporangiaceae</taxon>
        <taxon>Sphaerimonospora</taxon>
    </lineage>
</organism>
<accession>A0A8J3REN9</accession>
<evidence type="ECO:0000256" key="1">
    <source>
        <dbReference type="SAM" id="Phobius"/>
    </source>
</evidence>